<dbReference type="AlphaFoldDB" id="A0A1V6PRN8"/>
<comment type="caution">
    <text evidence="1">The sequence shown here is derived from an EMBL/GenBank/DDBJ whole genome shotgun (WGS) entry which is preliminary data.</text>
</comment>
<name>A0A1V6PRN8_9EURO</name>
<keyword evidence="2" id="KW-1185">Reference proteome</keyword>
<gene>
    <name evidence="1" type="ORF">PENANT_c046G05342</name>
</gene>
<reference evidence="2" key="1">
    <citation type="journal article" date="2017" name="Nat. Microbiol.">
        <title>Global analysis of biosynthetic gene clusters reveals vast potential of secondary metabolite production in Penicillium species.</title>
        <authorList>
            <person name="Nielsen J.C."/>
            <person name="Grijseels S."/>
            <person name="Prigent S."/>
            <person name="Ji B."/>
            <person name="Dainat J."/>
            <person name="Nielsen K.F."/>
            <person name="Frisvad J.C."/>
            <person name="Workman M."/>
            <person name="Nielsen J."/>
        </authorList>
    </citation>
    <scope>NUCLEOTIDE SEQUENCE [LARGE SCALE GENOMIC DNA]</scope>
    <source>
        <strain evidence="2">IBT 31811</strain>
    </source>
</reference>
<dbReference type="EMBL" id="MDYN01000046">
    <property type="protein sequence ID" value="OQD79664.1"/>
    <property type="molecule type" value="Genomic_DNA"/>
</dbReference>
<organism evidence="1 2">
    <name type="scientific">Penicillium antarcticum</name>
    <dbReference type="NCBI Taxonomy" id="416450"/>
    <lineage>
        <taxon>Eukaryota</taxon>
        <taxon>Fungi</taxon>
        <taxon>Dikarya</taxon>
        <taxon>Ascomycota</taxon>
        <taxon>Pezizomycotina</taxon>
        <taxon>Eurotiomycetes</taxon>
        <taxon>Eurotiomycetidae</taxon>
        <taxon>Eurotiales</taxon>
        <taxon>Aspergillaceae</taxon>
        <taxon>Penicillium</taxon>
    </lineage>
</organism>
<evidence type="ECO:0000313" key="2">
    <source>
        <dbReference type="Proteomes" id="UP000191672"/>
    </source>
</evidence>
<protein>
    <submittedName>
        <fullName evidence="1">Uncharacterized protein</fullName>
    </submittedName>
</protein>
<sequence>MSSQGIASIGIGASGKAHQGEFRAVILLDEK</sequence>
<evidence type="ECO:0000313" key="1">
    <source>
        <dbReference type="EMBL" id="OQD79664.1"/>
    </source>
</evidence>
<accession>A0A1V6PRN8</accession>
<dbReference type="Proteomes" id="UP000191672">
    <property type="component" value="Unassembled WGS sequence"/>
</dbReference>
<proteinExistence type="predicted"/>